<dbReference type="PRINTS" id="PR00070">
    <property type="entry name" value="DHFR"/>
</dbReference>
<dbReference type="PANTHER" id="PTHR48069:SF3">
    <property type="entry name" value="DIHYDROFOLATE REDUCTASE"/>
    <property type="match status" value="1"/>
</dbReference>
<evidence type="ECO:0000256" key="4">
    <source>
        <dbReference type="ARBA" id="ARBA00022563"/>
    </source>
</evidence>
<evidence type="ECO:0000313" key="12">
    <source>
        <dbReference type="Proteomes" id="UP000308230"/>
    </source>
</evidence>
<dbReference type="CDD" id="cd00209">
    <property type="entry name" value="DHFR"/>
    <property type="match status" value="1"/>
</dbReference>
<evidence type="ECO:0000256" key="3">
    <source>
        <dbReference type="ARBA" id="ARBA00012856"/>
    </source>
</evidence>
<dbReference type="InterPro" id="IPR012259">
    <property type="entry name" value="DHFR"/>
</dbReference>
<comment type="caution">
    <text evidence="11">The sequence shown here is derived from an EMBL/GenBank/DDBJ whole genome shotgun (WGS) entry which is preliminary data.</text>
</comment>
<reference evidence="11 12" key="1">
    <citation type="submission" date="2019-04" db="EMBL/GenBank/DDBJ databases">
        <title>Bacillus caeni sp. nov., a bacterium isolated from mangrove sediment.</title>
        <authorList>
            <person name="Huang H."/>
            <person name="Mo K."/>
            <person name="Hu Y."/>
        </authorList>
    </citation>
    <scope>NUCLEOTIDE SEQUENCE [LARGE SCALE GENOMIC DNA]</scope>
    <source>
        <strain evidence="11 12">HB172195</strain>
    </source>
</reference>
<dbReference type="PROSITE" id="PS00075">
    <property type="entry name" value="DHFR_1"/>
    <property type="match status" value="1"/>
</dbReference>
<organism evidence="11 12">
    <name type="scientific">Exobacillus caeni</name>
    <dbReference type="NCBI Taxonomy" id="2574798"/>
    <lineage>
        <taxon>Bacteria</taxon>
        <taxon>Bacillati</taxon>
        <taxon>Bacillota</taxon>
        <taxon>Bacilli</taxon>
        <taxon>Bacillales</taxon>
        <taxon>Guptibacillaceae</taxon>
        <taxon>Exobacillus</taxon>
    </lineage>
</organism>
<dbReference type="SUPFAM" id="SSF53597">
    <property type="entry name" value="Dihydrofolate reductase-like"/>
    <property type="match status" value="1"/>
</dbReference>
<sequence>MISFLVAMDKNRVIGKDNDLPWRLPADLAYFKRLTMGHPIVMGRKTHESIGRALPGRENFVVTRSRDFVAPGCTILHSVDEIKKMESVRDDEIFIIGGAGLFDETLRFADRLYITEIEEVFEGDTYFPPVDFSNWKTISKEKGIKDEKNPYDYYFAVYEKIK</sequence>
<dbReference type="Pfam" id="PF00186">
    <property type="entry name" value="DHFR_1"/>
    <property type="match status" value="1"/>
</dbReference>
<dbReference type="FunFam" id="3.40.430.10:FF:000001">
    <property type="entry name" value="Dihydrofolate reductase"/>
    <property type="match status" value="1"/>
</dbReference>
<dbReference type="UniPathway" id="UPA00077">
    <property type="reaction ID" value="UER00158"/>
</dbReference>
<comment type="function">
    <text evidence="7 8">Key enzyme in folate metabolism. Catalyzes an essential reaction for de novo glycine and purine synthesis, and for DNA precursor synthesis.</text>
</comment>
<dbReference type="GO" id="GO:0004146">
    <property type="term" value="F:dihydrofolate reductase activity"/>
    <property type="evidence" value="ECO:0007669"/>
    <property type="project" value="UniProtKB-EC"/>
</dbReference>
<dbReference type="InterPro" id="IPR001796">
    <property type="entry name" value="DHFR_dom"/>
</dbReference>
<keyword evidence="12" id="KW-1185">Reference proteome</keyword>
<dbReference type="AlphaFoldDB" id="A0A5R9F4Y5"/>
<dbReference type="Proteomes" id="UP000308230">
    <property type="component" value="Unassembled WGS sequence"/>
</dbReference>
<dbReference type="PANTHER" id="PTHR48069">
    <property type="entry name" value="DIHYDROFOLATE REDUCTASE"/>
    <property type="match status" value="1"/>
</dbReference>
<dbReference type="PROSITE" id="PS51330">
    <property type="entry name" value="DHFR_2"/>
    <property type="match status" value="1"/>
</dbReference>
<dbReference type="InterPro" id="IPR024072">
    <property type="entry name" value="DHFR-like_dom_sf"/>
</dbReference>
<dbReference type="GO" id="GO:0046655">
    <property type="term" value="P:folic acid metabolic process"/>
    <property type="evidence" value="ECO:0007669"/>
    <property type="project" value="TreeGrafter"/>
</dbReference>
<gene>
    <name evidence="11" type="ORF">FCL54_10435</name>
</gene>
<evidence type="ECO:0000256" key="8">
    <source>
        <dbReference type="PIRNR" id="PIRNR000194"/>
    </source>
</evidence>
<evidence type="ECO:0000256" key="9">
    <source>
        <dbReference type="RuleBase" id="RU004474"/>
    </source>
</evidence>
<evidence type="ECO:0000256" key="1">
    <source>
        <dbReference type="ARBA" id="ARBA00004903"/>
    </source>
</evidence>
<evidence type="ECO:0000256" key="2">
    <source>
        <dbReference type="ARBA" id="ARBA00009539"/>
    </source>
</evidence>
<dbReference type="OrthoDB" id="9804315at2"/>
<dbReference type="Gene3D" id="3.40.430.10">
    <property type="entry name" value="Dihydrofolate Reductase, subunit A"/>
    <property type="match status" value="1"/>
</dbReference>
<comment type="catalytic activity">
    <reaction evidence="8">
        <text>(6S)-5,6,7,8-tetrahydrofolate + NADP(+) = 7,8-dihydrofolate + NADPH + H(+)</text>
        <dbReference type="Rhea" id="RHEA:15009"/>
        <dbReference type="ChEBI" id="CHEBI:15378"/>
        <dbReference type="ChEBI" id="CHEBI:57451"/>
        <dbReference type="ChEBI" id="CHEBI:57453"/>
        <dbReference type="ChEBI" id="CHEBI:57783"/>
        <dbReference type="ChEBI" id="CHEBI:58349"/>
        <dbReference type="EC" id="1.5.1.3"/>
    </reaction>
</comment>
<dbReference type="InterPro" id="IPR017925">
    <property type="entry name" value="DHFR_CS"/>
</dbReference>
<dbReference type="RefSeq" id="WP_138126080.1">
    <property type="nucleotide sequence ID" value="NZ_SWLG01000006.1"/>
</dbReference>
<evidence type="ECO:0000256" key="7">
    <source>
        <dbReference type="ARBA" id="ARBA00025067"/>
    </source>
</evidence>
<feature type="domain" description="DHFR" evidence="10">
    <location>
        <begin position="1"/>
        <end position="160"/>
    </location>
</feature>
<dbReference type="EMBL" id="SWLG01000006">
    <property type="protein sequence ID" value="TLS37549.1"/>
    <property type="molecule type" value="Genomic_DNA"/>
</dbReference>
<keyword evidence="6 8" id="KW-0560">Oxidoreductase</keyword>
<comment type="pathway">
    <text evidence="1 8">Cofactor biosynthesis; tetrahydrofolate biosynthesis; 5,6,7,8-tetrahydrofolate from 7,8-dihydrofolate: step 1/1.</text>
</comment>
<dbReference type="GO" id="GO:0046654">
    <property type="term" value="P:tetrahydrofolate biosynthetic process"/>
    <property type="evidence" value="ECO:0007669"/>
    <property type="project" value="UniProtKB-UniPathway"/>
</dbReference>
<dbReference type="GO" id="GO:0006730">
    <property type="term" value="P:one-carbon metabolic process"/>
    <property type="evidence" value="ECO:0007669"/>
    <property type="project" value="UniProtKB-KW"/>
</dbReference>
<dbReference type="EC" id="1.5.1.3" evidence="3 8"/>
<dbReference type="GO" id="GO:0005829">
    <property type="term" value="C:cytosol"/>
    <property type="evidence" value="ECO:0007669"/>
    <property type="project" value="TreeGrafter"/>
</dbReference>
<keyword evidence="5 8" id="KW-0521">NADP</keyword>
<evidence type="ECO:0000256" key="6">
    <source>
        <dbReference type="ARBA" id="ARBA00023002"/>
    </source>
</evidence>
<proteinExistence type="inferred from homology"/>
<name>A0A5R9F4Y5_9BACL</name>
<evidence type="ECO:0000256" key="5">
    <source>
        <dbReference type="ARBA" id="ARBA00022857"/>
    </source>
</evidence>
<dbReference type="GO" id="GO:0046452">
    <property type="term" value="P:dihydrofolate metabolic process"/>
    <property type="evidence" value="ECO:0007669"/>
    <property type="project" value="TreeGrafter"/>
</dbReference>
<evidence type="ECO:0000313" key="11">
    <source>
        <dbReference type="EMBL" id="TLS37549.1"/>
    </source>
</evidence>
<accession>A0A5R9F4Y5</accession>
<evidence type="ECO:0000259" key="10">
    <source>
        <dbReference type="PROSITE" id="PS51330"/>
    </source>
</evidence>
<dbReference type="PIRSF" id="PIRSF000194">
    <property type="entry name" value="DHFR"/>
    <property type="match status" value="1"/>
</dbReference>
<keyword evidence="4 8" id="KW-0554">One-carbon metabolism</keyword>
<dbReference type="GO" id="GO:0070401">
    <property type="term" value="F:NADP+ binding"/>
    <property type="evidence" value="ECO:0007669"/>
    <property type="project" value="UniProtKB-ARBA"/>
</dbReference>
<comment type="similarity">
    <text evidence="2 8 9">Belongs to the dihydrofolate reductase family.</text>
</comment>
<protein>
    <recommendedName>
        <fullName evidence="3 8">Dihydrofolate reductase</fullName>
        <ecNumber evidence="3 8">1.5.1.3</ecNumber>
    </recommendedName>
</protein>